<keyword evidence="10" id="KW-1185">Reference proteome</keyword>
<evidence type="ECO:0000313" key="9">
    <source>
        <dbReference type="EMBL" id="KIE42771.1"/>
    </source>
</evidence>
<evidence type="ECO:0000256" key="6">
    <source>
        <dbReference type="ARBA" id="ARBA00023136"/>
    </source>
</evidence>
<keyword evidence="6 7" id="KW-0472">Membrane</keyword>
<evidence type="ECO:0000256" key="5">
    <source>
        <dbReference type="ARBA" id="ARBA00022989"/>
    </source>
</evidence>
<name>A0A0C1QX68_9BACT</name>
<evidence type="ECO:0000256" key="1">
    <source>
        <dbReference type="ARBA" id="ARBA00004141"/>
    </source>
</evidence>
<proteinExistence type="inferred from homology"/>
<dbReference type="RefSeq" id="WP_039645637.1">
    <property type="nucleotide sequence ID" value="NZ_JXBL01000001.1"/>
</dbReference>
<evidence type="ECO:0000256" key="7">
    <source>
        <dbReference type="SAM" id="Phobius"/>
    </source>
</evidence>
<feature type="transmembrane region" description="Helical" evidence="7">
    <location>
        <begin position="108"/>
        <end position="131"/>
    </location>
</feature>
<feature type="transmembrane region" description="Helical" evidence="7">
    <location>
        <begin position="167"/>
        <end position="187"/>
    </location>
</feature>
<dbReference type="InterPro" id="IPR050925">
    <property type="entry name" value="Rhomboid_protease_S54"/>
</dbReference>
<feature type="transmembrane region" description="Helical" evidence="7">
    <location>
        <begin position="199"/>
        <end position="217"/>
    </location>
</feature>
<dbReference type="PANTHER" id="PTHR43731">
    <property type="entry name" value="RHOMBOID PROTEASE"/>
    <property type="match status" value="1"/>
</dbReference>
<accession>A0A0C1QX68</accession>
<dbReference type="EMBL" id="JXBL01000001">
    <property type="protein sequence ID" value="KIE42771.1"/>
    <property type="molecule type" value="Genomic_DNA"/>
</dbReference>
<dbReference type="GO" id="GO:0004252">
    <property type="term" value="F:serine-type endopeptidase activity"/>
    <property type="evidence" value="ECO:0007669"/>
    <property type="project" value="InterPro"/>
</dbReference>
<feature type="transmembrane region" description="Helical" evidence="7">
    <location>
        <begin position="52"/>
        <end position="70"/>
    </location>
</feature>
<comment type="caution">
    <text evidence="9">The sequence shown here is derived from an EMBL/GenBank/DDBJ whole genome shotgun (WGS) entry which is preliminary data.</text>
</comment>
<feature type="transmembrane region" description="Helical" evidence="7">
    <location>
        <begin position="143"/>
        <end position="161"/>
    </location>
</feature>
<keyword evidence="4" id="KW-0378">Hydrolase</keyword>
<evidence type="ECO:0000313" key="10">
    <source>
        <dbReference type="Proteomes" id="UP000031433"/>
    </source>
</evidence>
<evidence type="ECO:0000256" key="4">
    <source>
        <dbReference type="ARBA" id="ARBA00022801"/>
    </source>
</evidence>
<keyword evidence="5 7" id="KW-1133">Transmembrane helix</keyword>
<evidence type="ECO:0000259" key="8">
    <source>
        <dbReference type="Pfam" id="PF01694"/>
    </source>
</evidence>
<dbReference type="GO" id="GO:0016020">
    <property type="term" value="C:membrane"/>
    <property type="evidence" value="ECO:0007669"/>
    <property type="project" value="UniProtKB-SubCell"/>
</dbReference>
<organism evidence="9 10">
    <name type="scientific">Geobacter soli</name>
    <dbReference type="NCBI Taxonomy" id="1510391"/>
    <lineage>
        <taxon>Bacteria</taxon>
        <taxon>Pseudomonadati</taxon>
        <taxon>Thermodesulfobacteriota</taxon>
        <taxon>Desulfuromonadia</taxon>
        <taxon>Geobacterales</taxon>
        <taxon>Geobacteraceae</taxon>
        <taxon>Geobacter</taxon>
    </lineage>
</organism>
<dbReference type="Pfam" id="PF01694">
    <property type="entry name" value="Rhomboid"/>
    <property type="match status" value="1"/>
</dbReference>
<dbReference type="Gene3D" id="1.20.1540.10">
    <property type="entry name" value="Rhomboid-like"/>
    <property type="match status" value="1"/>
</dbReference>
<dbReference type="GO" id="GO:0006508">
    <property type="term" value="P:proteolysis"/>
    <property type="evidence" value="ECO:0007669"/>
    <property type="project" value="UniProtKB-KW"/>
</dbReference>
<gene>
    <name evidence="9" type="ORF">SE37_09060</name>
</gene>
<reference evidence="9 10" key="1">
    <citation type="submission" date="2015-01" db="EMBL/GenBank/DDBJ databases">
        <title>Genome sequence of the anaerobic bacterium Geobacter soli GSS01, a dissimilatory Fe(III) reducer from soil.</title>
        <authorList>
            <person name="Yang G."/>
            <person name="Zhou S."/>
        </authorList>
    </citation>
    <scope>NUCLEOTIDE SEQUENCE [LARGE SCALE GENOMIC DNA]</scope>
    <source>
        <strain evidence="9 10">GSS01</strain>
    </source>
</reference>
<feature type="domain" description="Peptidase S54 rhomboid" evidence="8">
    <location>
        <begin position="107"/>
        <end position="241"/>
    </location>
</feature>
<evidence type="ECO:0000256" key="3">
    <source>
        <dbReference type="ARBA" id="ARBA00022692"/>
    </source>
</evidence>
<dbReference type="AlphaFoldDB" id="A0A0C1QX68"/>
<dbReference type="InterPro" id="IPR035952">
    <property type="entry name" value="Rhomboid-like_sf"/>
</dbReference>
<keyword evidence="3 7" id="KW-0812">Transmembrane</keyword>
<evidence type="ECO:0000256" key="2">
    <source>
        <dbReference type="ARBA" id="ARBA00009045"/>
    </source>
</evidence>
<feature type="transmembrane region" description="Helical" evidence="7">
    <location>
        <begin position="253"/>
        <end position="277"/>
    </location>
</feature>
<dbReference type="SUPFAM" id="SSF144091">
    <property type="entry name" value="Rhomboid-like"/>
    <property type="match status" value="1"/>
</dbReference>
<dbReference type="Proteomes" id="UP000031433">
    <property type="component" value="Unassembled WGS sequence"/>
</dbReference>
<feature type="transmembrane region" description="Helical" evidence="7">
    <location>
        <begin position="223"/>
        <end position="241"/>
    </location>
</feature>
<dbReference type="PANTHER" id="PTHR43731:SF14">
    <property type="entry name" value="PRESENILIN-ASSOCIATED RHOMBOID-LIKE PROTEIN, MITOCHONDRIAL"/>
    <property type="match status" value="1"/>
</dbReference>
<comment type="subcellular location">
    <subcellularLocation>
        <location evidence="1">Membrane</location>
        <topology evidence="1">Multi-pass membrane protein</topology>
    </subcellularLocation>
</comment>
<comment type="similarity">
    <text evidence="2">Belongs to the peptidase S54 family.</text>
</comment>
<sequence>MATAERRSILCPNCRRLISRDEPSCPYCGTSRPGSWLKNNPFTRSGGDADRIITIILTVNVIMYVASLLVDNRPPGQGGLFSALSPGRNSLLLLGATGVVPIDRFGRFWTLLSANYLHGGLLHIFFNMMALRQIAPLVAREYGTWRMFSIYTLGGVAGYVASYLAGTGYTIGASCAICALIGSLLYYGKSRGGLYGQAVFKEVWGWVVGLFLFGLVVPGIDNWGHGGGILGGIIMAFILGYRERRSENLFHTFLAGACALATAVSLLLGFLSVYYTFRG</sequence>
<keyword evidence="9" id="KW-0645">Protease</keyword>
<protein>
    <submittedName>
        <fullName evidence="9">Protease</fullName>
    </submittedName>
</protein>
<dbReference type="InterPro" id="IPR022764">
    <property type="entry name" value="Peptidase_S54_rhomboid_dom"/>
</dbReference>